<evidence type="ECO:0000313" key="19">
    <source>
        <dbReference type="EMBL" id="OGC22358.1"/>
    </source>
</evidence>
<dbReference type="GO" id="GO:0007059">
    <property type="term" value="P:chromosome segregation"/>
    <property type="evidence" value="ECO:0007669"/>
    <property type="project" value="UniProtKB-KW"/>
</dbReference>
<keyword evidence="8 15" id="KW-0067">ATP-binding</keyword>
<gene>
    <name evidence="19" type="ORF">A2310_01665</name>
</gene>
<evidence type="ECO:0000256" key="5">
    <source>
        <dbReference type="ARBA" id="ARBA00022692"/>
    </source>
</evidence>
<keyword evidence="12" id="KW-0131">Cell cycle</keyword>
<evidence type="ECO:0000256" key="11">
    <source>
        <dbReference type="ARBA" id="ARBA00023136"/>
    </source>
</evidence>
<dbReference type="SUPFAM" id="SSF46785">
    <property type="entry name" value="Winged helix' DNA-binding domain"/>
    <property type="match status" value="1"/>
</dbReference>
<comment type="subcellular location">
    <subcellularLocation>
        <location evidence="1">Cell membrane</location>
        <topology evidence="1">Multi-pass membrane protein</topology>
    </subcellularLocation>
</comment>
<dbReference type="GO" id="GO:0005524">
    <property type="term" value="F:ATP binding"/>
    <property type="evidence" value="ECO:0007669"/>
    <property type="project" value="UniProtKB-UniRule"/>
</dbReference>
<feature type="transmembrane region" description="Helical" evidence="17">
    <location>
        <begin position="88"/>
        <end position="107"/>
    </location>
</feature>
<dbReference type="AlphaFoldDB" id="A0A1F4SPJ0"/>
<evidence type="ECO:0000313" key="20">
    <source>
        <dbReference type="Proteomes" id="UP000178417"/>
    </source>
</evidence>
<feature type="transmembrane region" description="Helical" evidence="17">
    <location>
        <begin position="21"/>
        <end position="48"/>
    </location>
</feature>
<reference evidence="19 20" key="1">
    <citation type="journal article" date="2016" name="Nat. Commun.">
        <title>Thousands of microbial genomes shed light on interconnected biogeochemical processes in an aquifer system.</title>
        <authorList>
            <person name="Anantharaman K."/>
            <person name="Brown C.T."/>
            <person name="Hug L.A."/>
            <person name="Sharon I."/>
            <person name="Castelle C.J."/>
            <person name="Probst A.J."/>
            <person name="Thomas B.C."/>
            <person name="Singh A."/>
            <person name="Wilkins M.J."/>
            <person name="Karaoz U."/>
            <person name="Brodie E.L."/>
            <person name="Williams K.H."/>
            <person name="Hubbard S.S."/>
            <person name="Banfield J.F."/>
        </authorList>
    </citation>
    <scope>NUCLEOTIDE SEQUENCE [LARGE SCALE GENOMIC DNA]</scope>
</reference>
<keyword evidence="3" id="KW-1003">Cell membrane</keyword>
<dbReference type="Pfam" id="PF17854">
    <property type="entry name" value="FtsK_alpha"/>
    <property type="match status" value="1"/>
</dbReference>
<evidence type="ECO:0000256" key="7">
    <source>
        <dbReference type="ARBA" id="ARBA00022829"/>
    </source>
</evidence>
<dbReference type="Gene3D" id="3.30.980.40">
    <property type="match status" value="1"/>
</dbReference>
<proteinExistence type="inferred from homology"/>
<dbReference type="Pfam" id="PF01580">
    <property type="entry name" value="FtsK_SpoIIIE"/>
    <property type="match status" value="1"/>
</dbReference>
<dbReference type="Gene3D" id="1.10.10.10">
    <property type="entry name" value="Winged helix-like DNA-binding domain superfamily/Winged helix DNA-binding domain"/>
    <property type="match status" value="1"/>
</dbReference>
<sequence length="764" mass="84433">MARKKNDSKQEPSPFAQDLSGILLVALSVFILVSNFSSSTGLVGLYLIKLSLRAILGIGIYLLPFFIGAYGVVLLFRHEIAELRIRLVGLFTLFLAFVTAVQFYSPFYFKAEISHNIIQGAGGILGYFLKFVLERTVGTVGAYIAITVMVLISMLLIFNITALMAFNFLKSLFVFIPKNSVLQQKTRLQIKDKELITVSEGSLIPSPAPPREIVSFPVPQYSSDTEPAKDSQPYPPLDLNNETVGDDDFDIIEEKQEKKKASYAKYKLPPISLLEDPSSKDKQMQEKIKETTEFRKKLLEETLRNFGVGARVVSINQGPAVTRFELQPDPGVKISRIASLSDDIALNLAAQGVRIEAPVPGRSVVGIEVPNTSVTAVKLKEIVRTDEFQKNRSKIFIALGKDLSGTPVYGDLAKMPHLLIAGTTGSGKSVCINSLIISILLRARPDEVKFIMIDPKMVELSLYDDIPHLLAPVVTDPRRAALTLKEWVMREMEKRYQLFYDNAVRNIDAYNGRHADEKLPHILVIIDELADLMMVAASEVETTICRLAQMARATGIHLVIATQRPSVDVITGLIKANVPSRIAFAVATQIDSRVILDYSGAEKLLGRGDMLYSPIGAMKPTRMQGSFVTDKEAEKIIDFIKRQAAPDYLEEITDLKLPDGDAKEFGAHGASGRDALFNDAVRLVIESGVASTSYLQRRMRIGYNRAARLMDEIEAANIVSRPEGDNKGRRIIASAEMLAALNISLIRPSQPPQKETPESEKIPA</sequence>
<comment type="subunit">
    <text evidence="14">Homohexamer. Forms a ring that surrounds DNA.</text>
</comment>
<dbReference type="InterPro" id="IPR018541">
    <property type="entry name" value="Ftsk_gamma"/>
</dbReference>
<dbReference type="GO" id="GO:0051301">
    <property type="term" value="P:cell division"/>
    <property type="evidence" value="ECO:0007669"/>
    <property type="project" value="UniProtKB-KW"/>
</dbReference>
<evidence type="ECO:0000256" key="14">
    <source>
        <dbReference type="ARBA" id="ARBA00025923"/>
    </source>
</evidence>
<comment type="caution">
    <text evidence="19">The sequence shown here is derived from an EMBL/GenBank/DDBJ whole genome shotgun (WGS) entry which is preliminary data.</text>
</comment>
<evidence type="ECO:0000256" key="6">
    <source>
        <dbReference type="ARBA" id="ARBA00022741"/>
    </source>
</evidence>
<evidence type="ECO:0000256" key="13">
    <source>
        <dbReference type="ARBA" id="ARBA00024986"/>
    </source>
</evidence>
<evidence type="ECO:0000256" key="17">
    <source>
        <dbReference type="SAM" id="Phobius"/>
    </source>
</evidence>
<evidence type="ECO:0000259" key="18">
    <source>
        <dbReference type="PROSITE" id="PS50901"/>
    </source>
</evidence>
<dbReference type="InterPro" id="IPR003593">
    <property type="entry name" value="AAA+_ATPase"/>
</dbReference>
<dbReference type="SMART" id="SM00382">
    <property type="entry name" value="AAA"/>
    <property type="match status" value="1"/>
</dbReference>
<dbReference type="SMART" id="SM00843">
    <property type="entry name" value="Ftsk_gamma"/>
    <property type="match status" value="1"/>
</dbReference>
<dbReference type="InterPro" id="IPR027417">
    <property type="entry name" value="P-loop_NTPase"/>
</dbReference>
<evidence type="ECO:0000256" key="16">
    <source>
        <dbReference type="SAM" id="MobiDB-lite"/>
    </source>
</evidence>
<dbReference type="InterPro" id="IPR036390">
    <property type="entry name" value="WH_DNA-bd_sf"/>
</dbReference>
<dbReference type="InterPro" id="IPR036388">
    <property type="entry name" value="WH-like_DNA-bd_sf"/>
</dbReference>
<dbReference type="InterPro" id="IPR025199">
    <property type="entry name" value="FtsK_4TM"/>
</dbReference>
<dbReference type="InterPro" id="IPR050206">
    <property type="entry name" value="FtsK/SpoIIIE/SftA"/>
</dbReference>
<evidence type="ECO:0000256" key="12">
    <source>
        <dbReference type="ARBA" id="ARBA00023306"/>
    </source>
</evidence>
<evidence type="ECO:0000256" key="10">
    <source>
        <dbReference type="ARBA" id="ARBA00023125"/>
    </source>
</evidence>
<feature type="transmembrane region" description="Helical" evidence="17">
    <location>
        <begin position="113"/>
        <end position="133"/>
    </location>
</feature>
<dbReference type="GO" id="GO:0005886">
    <property type="term" value="C:plasma membrane"/>
    <property type="evidence" value="ECO:0007669"/>
    <property type="project" value="UniProtKB-SubCell"/>
</dbReference>
<dbReference type="InterPro" id="IPR041027">
    <property type="entry name" value="FtsK_alpha"/>
</dbReference>
<name>A0A1F4SPJ0_UNCSA</name>
<dbReference type="Pfam" id="PF13491">
    <property type="entry name" value="FtsK_4TM"/>
    <property type="match status" value="1"/>
</dbReference>
<dbReference type="PANTHER" id="PTHR22683">
    <property type="entry name" value="SPORULATION PROTEIN RELATED"/>
    <property type="match status" value="1"/>
</dbReference>
<dbReference type="PANTHER" id="PTHR22683:SF41">
    <property type="entry name" value="DNA TRANSLOCASE FTSK"/>
    <property type="match status" value="1"/>
</dbReference>
<dbReference type="EMBL" id="MEUB01000029">
    <property type="protein sequence ID" value="OGC22358.1"/>
    <property type="molecule type" value="Genomic_DNA"/>
</dbReference>
<evidence type="ECO:0000256" key="15">
    <source>
        <dbReference type="PROSITE-ProRule" id="PRU00289"/>
    </source>
</evidence>
<keyword evidence="9 17" id="KW-1133">Transmembrane helix</keyword>
<dbReference type="STRING" id="1802579.A2310_01665"/>
<organism evidence="19 20">
    <name type="scientific">candidate division WOR-1 bacterium RIFOXYB2_FULL_37_13</name>
    <dbReference type="NCBI Taxonomy" id="1802579"/>
    <lineage>
        <taxon>Bacteria</taxon>
        <taxon>Bacillati</taxon>
        <taxon>Saganbacteria</taxon>
    </lineage>
</organism>
<feature type="region of interest" description="Disordered" evidence="16">
    <location>
        <begin position="208"/>
        <end position="240"/>
    </location>
</feature>
<dbReference type="Proteomes" id="UP000178417">
    <property type="component" value="Unassembled WGS sequence"/>
</dbReference>
<evidence type="ECO:0000256" key="3">
    <source>
        <dbReference type="ARBA" id="ARBA00022475"/>
    </source>
</evidence>
<dbReference type="Pfam" id="PF09397">
    <property type="entry name" value="FtsK_gamma"/>
    <property type="match status" value="1"/>
</dbReference>
<dbReference type="Gene3D" id="3.40.50.300">
    <property type="entry name" value="P-loop containing nucleotide triphosphate hydrolases"/>
    <property type="match status" value="1"/>
</dbReference>
<dbReference type="SUPFAM" id="SSF52540">
    <property type="entry name" value="P-loop containing nucleoside triphosphate hydrolases"/>
    <property type="match status" value="1"/>
</dbReference>
<feature type="transmembrane region" description="Helical" evidence="17">
    <location>
        <begin position="140"/>
        <end position="169"/>
    </location>
</feature>
<comment type="similarity">
    <text evidence="2">Belongs to the FtsK/SpoIIIE/SftA family.</text>
</comment>
<dbReference type="PROSITE" id="PS50901">
    <property type="entry name" value="FTSK"/>
    <property type="match status" value="1"/>
</dbReference>
<dbReference type="GO" id="GO:0003677">
    <property type="term" value="F:DNA binding"/>
    <property type="evidence" value="ECO:0007669"/>
    <property type="project" value="UniProtKB-KW"/>
</dbReference>
<keyword evidence="7" id="KW-0159">Chromosome partition</keyword>
<keyword evidence="10" id="KW-0238">DNA-binding</keyword>
<evidence type="ECO:0000256" key="2">
    <source>
        <dbReference type="ARBA" id="ARBA00006474"/>
    </source>
</evidence>
<protein>
    <recommendedName>
        <fullName evidence="18">FtsK domain-containing protein</fullName>
    </recommendedName>
</protein>
<evidence type="ECO:0000256" key="8">
    <source>
        <dbReference type="ARBA" id="ARBA00022840"/>
    </source>
</evidence>
<evidence type="ECO:0000256" key="4">
    <source>
        <dbReference type="ARBA" id="ARBA00022618"/>
    </source>
</evidence>
<evidence type="ECO:0000256" key="1">
    <source>
        <dbReference type="ARBA" id="ARBA00004651"/>
    </source>
</evidence>
<keyword evidence="4" id="KW-0132">Cell division</keyword>
<keyword evidence="6 15" id="KW-0547">Nucleotide-binding</keyword>
<feature type="transmembrane region" description="Helical" evidence="17">
    <location>
        <begin position="54"/>
        <end position="76"/>
    </location>
</feature>
<feature type="domain" description="FtsK" evidence="18">
    <location>
        <begin position="405"/>
        <end position="593"/>
    </location>
</feature>
<dbReference type="InterPro" id="IPR002543">
    <property type="entry name" value="FtsK_dom"/>
</dbReference>
<keyword evidence="11 17" id="KW-0472">Membrane</keyword>
<comment type="function">
    <text evidence="13">Essential cell division protein that coordinates cell division and chromosome segregation. The N-terminus is involved in assembly of the cell-division machinery. The C-terminus functions as a DNA motor that moves dsDNA in an ATP-dependent manner towards the dif recombination site, which is located within the replication terminus region. Required for activation of the Xer recombinase, allowing activation of chromosome unlinking by recombination.</text>
</comment>
<feature type="binding site" evidence="15">
    <location>
        <begin position="422"/>
        <end position="429"/>
    </location>
    <ligand>
        <name>ATP</name>
        <dbReference type="ChEBI" id="CHEBI:30616"/>
    </ligand>
</feature>
<dbReference type="CDD" id="cd01127">
    <property type="entry name" value="TrwB_TraG_TraD_VirD4"/>
    <property type="match status" value="1"/>
</dbReference>
<accession>A0A1F4SPJ0</accession>
<evidence type="ECO:0000256" key="9">
    <source>
        <dbReference type="ARBA" id="ARBA00022989"/>
    </source>
</evidence>
<keyword evidence="5 17" id="KW-0812">Transmembrane</keyword>